<gene>
    <name evidence="1" type="ORF">U6N30_02735</name>
</gene>
<sequence length="78" mass="8854">MVNSRFTLDVLADVAPGVRRRTAVIHNAVRGPAEAEPLRAELHGPLRLLYVGRLSPARARRSRWRPSGSCWREVWRPS</sequence>
<proteinExistence type="predicted"/>
<keyword evidence="2" id="KW-1185">Reference proteome</keyword>
<dbReference type="RefSeq" id="WP_324276039.1">
    <property type="nucleotide sequence ID" value="NZ_CP141261.1"/>
</dbReference>
<name>A0ABZ1B5Q5_9ACTN</name>
<evidence type="ECO:0000313" key="2">
    <source>
        <dbReference type="Proteomes" id="UP001324287"/>
    </source>
</evidence>
<dbReference type="EMBL" id="CP141261">
    <property type="protein sequence ID" value="WRL64714.1"/>
    <property type="molecule type" value="Genomic_DNA"/>
</dbReference>
<organism evidence="1 2">
    <name type="scientific">Blastococcus brunescens</name>
    <dbReference type="NCBI Taxonomy" id="1564165"/>
    <lineage>
        <taxon>Bacteria</taxon>
        <taxon>Bacillati</taxon>
        <taxon>Actinomycetota</taxon>
        <taxon>Actinomycetes</taxon>
        <taxon>Geodermatophilales</taxon>
        <taxon>Geodermatophilaceae</taxon>
        <taxon>Blastococcus</taxon>
    </lineage>
</organism>
<evidence type="ECO:0000313" key="1">
    <source>
        <dbReference type="EMBL" id="WRL64714.1"/>
    </source>
</evidence>
<reference evidence="1 2" key="1">
    <citation type="submission" date="2023-12" db="EMBL/GenBank/DDBJ databases">
        <title>Blastococcus brunescens sp. nov., an actonobacterium isolated from sandstone collected in sahara desert.</title>
        <authorList>
            <person name="Gtari M."/>
            <person name="Ghodhbane F."/>
        </authorList>
    </citation>
    <scope>NUCLEOTIDE SEQUENCE [LARGE SCALE GENOMIC DNA]</scope>
    <source>
        <strain evidence="1 2">BMG 8361</strain>
    </source>
</reference>
<dbReference type="Proteomes" id="UP001324287">
    <property type="component" value="Chromosome"/>
</dbReference>
<accession>A0ABZ1B5Q5</accession>
<protein>
    <submittedName>
        <fullName evidence="1">Uncharacterized protein</fullName>
    </submittedName>
</protein>